<organism evidence="1 2">
    <name type="scientific">Rheinheimera salexigens</name>
    <dbReference type="NCBI Taxonomy" id="1628148"/>
    <lineage>
        <taxon>Bacteria</taxon>
        <taxon>Pseudomonadati</taxon>
        <taxon>Pseudomonadota</taxon>
        <taxon>Gammaproteobacteria</taxon>
        <taxon>Chromatiales</taxon>
        <taxon>Chromatiaceae</taxon>
        <taxon>Rheinheimera</taxon>
    </lineage>
</organism>
<evidence type="ECO:0000313" key="1">
    <source>
        <dbReference type="EMBL" id="OEY70325.1"/>
    </source>
</evidence>
<dbReference type="AlphaFoldDB" id="A0A1E7Q813"/>
<proteinExistence type="predicted"/>
<dbReference type="EMBL" id="MKEK01000001">
    <property type="protein sequence ID" value="OEY70325.1"/>
    <property type="molecule type" value="Genomic_DNA"/>
</dbReference>
<dbReference type="RefSeq" id="WP_070049879.1">
    <property type="nucleotide sequence ID" value="NZ_CBCSDO010000008.1"/>
</dbReference>
<name>A0A1E7Q813_9GAMM</name>
<gene>
    <name evidence="1" type="ORF">BI198_12660</name>
</gene>
<evidence type="ECO:0000313" key="2">
    <source>
        <dbReference type="Proteomes" id="UP000242258"/>
    </source>
</evidence>
<sequence>MFSTIFIPLIKSSLNRGLIELDIDPEADRYSILDRNTMSLVYTNFKPVAGNVKIIVPLEYTTNHNLMALILDDSGTPMHYVTGNDKIQAQLVDARTVTLNP</sequence>
<dbReference type="OrthoDB" id="6315018at2"/>
<reference evidence="2" key="1">
    <citation type="submission" date="2016-09" db="EMBL/GenBank/DDBJ databases">
        <authorList>
            <person name="Wan X."/>
            <person name="Hou S."/>
        </authorList>
    </citation>
    <scope>NUCLEOTIDE SEQUENCE [LARGE SCALE GENOMIC DNA]</scope>
    <source>
        <strain evidence="2">KH87</strain>
    </source>
</reference>
<keyword evidence="2" id="KW-1185">Reference proteome</keyword>
<protein>
    <submittedName>
        <fullName evidence="1">Uncharacterized protein</fullName>
    </submittedName>
</protein>
<comment type="caution">
    <text evidence="1">The sequence shown here is derived from an EMBL/GenBank/DDBJ whole genome shotgun (WGS) entry which is preliminary data.</text>
</comment>
<accession>A0A1E7Q813</accession>
<dbReference type="STRING" id="1628148.BI198_12660"/>
<dbReference type="Proteomes" id="UP000242258">
    <property type="component" value="Unassembled WGS sequence"/>
</dbReference>